<dbReference type="Pfam" id="PF07463">
    <property type="entry name" value="NUMOD4"/>
    <property type="match status" value="1"/>
</dbReference>
<dbReference type="EMBL" id="LR796682">
    <property type="protein sequence ID" value="CAB4159137.1"/>
    <property type="molecule type" value="Genomic_DNA"/>
</dbReference>
<dbReference type="InterPro" id="IPR010902">
    <property type="entry name" value="NUMOD4"/>
</dbReference>
<dbReference type="Gene3D" id="3.90.75.20">
    <property type="match status" value="1"/>
</dbReference>
<organism evidence="3">
    <name type="scientific">uncultured Caudovirales phage</name>
    <dbReference type="NCBI Taxonomy" id="2100421"/>
    <lineage>
        <taxon>Viruses</taxon>
        <taxon>Duplodnaviria</taxon>
        <taxon>Heunggongvirae</taxon>
        <taxon>Uroviricota</taxon>
        <taxon>Caudoviricetes</taxon>
        <taxon>Peduoviridae</taxon>
        <taxon>Maltschvirus</taxon>
        <taxon>Maltschvirus maltsch</taxon>
    </lineage>
</organism>
<accession>A0A6J5NJZ6</accession>
<dbReference type="InterPro" id="IPR044925">
    <property type="entry name" value="His-Me_finger_sf"/>
</dbReference>
<dbReference type="InterPro" id="IPR003615">
    <property type="entry name" value="HNH_nuc"/>
</dbReference>
<feature type="domain" description="HNH nuclease" evidence="2">
    <location>
        <begin position="66"/>
        <end position="109"/>
    </location>
</feature>
<dbReference type="GO" id="GO:0016788">
    <property type="term" value="F:hydrolase activity, acting on ester bonds"/>
    <property type="evidence" value="ECO:0007669"/>
    <property type="project" value="InterPro"/>
</dbReference>
<evidence type="ECO:0000259" key="1">
    <source>
        <dbReference type="Pfam" id="PF07463"/>
    </source>
</evidence>
<dbReference type="Pfam" id="PF13392">
    <property type="entry name" value="HNH_3"/>
    <property type="match status" value="1"/>
</dbReference>
<proteinExistence type="predicted"/>
<gene>
    <name evidence="3" type="ORF">UFOVP706_60</name>
</gene>
<sequence>MQHTTSAEEWRTIKSCSTHEASSLGRIRRATPGRRTFVGRIMSPNKDKDGYFVVCIQLNGKRRMLKVHRLVCEAFHGPPPFASAQAAHRDGSRDNNVPDNLRWATNAENCHDRKLHGTNLSGSQHGRAKLTEDAVMEIRSLRGRISQYALAETMRVSQSTISAIQSRRIWAHLP</sequence>
<feature type="domain" description="NUMOD4" evidence="1">
    <location>
        <begin position="8"/>
        <end position="56"/>
    </location>
</feature>
<name>A0A6J5NJZ6_9CAUD</name>
<protein>
    <submittedName>
        <fullName evidence="3">HNH nuclease</fullName>
    </submittedName>
</protein>
<reference evidence="3" key="1">
    <citation type="submission" date="2020-04" db="EMBL/GenBank/DDBJ databases">
        <authorList>
            <person name="Chiriac C."/>
            <person name="Salcher M."/>
            <person name="Ghai R."/>
            <person name="Kavagutti S V."/>
        </authorList>
    </citation>
    <scope>NUCLEOTIDE SEQUENCE</scope>
</reference>
<dbReference type="SUPFAM" id="SSF54060">
    <property type="entry name" value="His-Me finger endonucleases"/>
    <property type="match status" value="1"/>
</dbReference>
<evidence type="ECO:0000313" key="3">
    <source>
        <dbReference type="EMBL" id="CAB4159137.1"/>
    </source>
</evidence>
<evidence type="ECO:0000259" key="2">
    <source>
        <dbReference type="Pfam" id="PF13392"/>
    </source>
</evidence>